<proteinExistence type="predicted"/>
<protein>
    <recommendedName>
        <fullName evidence="3">Type II toxin-antitoxin system RelE/ParE family toxin</fullName>
    </recommendedName>
</protein>
<gene>
    <name evidence="1" type="ORF">BC349_14595</name>
</gene>
<reference evidence="1 2" key="1">
    <citation type="submission" date="2016-07" db="EMBL/GenBank/DDBJ databases">
        <title>Genome analysis of Flavihumibacter stibioxidans YS-17.</title>
        <authorList>
            <person name="Shi K."/>
            <person name="Han Y."/>
            <person name="Wang G."/>
        </authorList>
    </citation>
    <scope>NUCLEOTIDE SEQUENCE [LARGE SCALE GENOMIC DNA]</scope>
    <source>
        <strain evidence="1 2">YS-17</strain>
    </source>
</reference>
<dbReference type="InterPro" id="IPR035093">
    <property type="entry name" value="RelE/ParE_toxin_dom_sf"/>
</dbReference>
<evidence type="ECO:0000313" key="1">
    <source>
        <dbReference type="EMBL" id="MBC6492287.1"/>
    </source>
</evidence>
<comment type="caution">
    <text evidence="1">The sequence shown here is derived from an EMBL/GenBank/DDBJ whole genome shotgun (WGS) entry which is preliminary data.</text>
</comment>
<name>A0ABR7MBF2_9BACT</name>
<dbReference type="EMBL" id="MBUA01000027">
    <property type="protein sequence ID" value="MBC6492287.1"/>
    <property type="molecule type" value="Genomic_DNA"/>
</dbReference>
<dbReference type="Gene3D" id="3.30.2310.20">
    <property type="entry name" value="RelE-like"/>
    <property type="match status" value="1"/>
</dbReference>
<evidence type="ECO:0000313" key="2">
    <source>
        <dbReference type="Proteomes" id="UP000765802"/>
    </source>
</evidence>
<accession>A0ABR7MBF2</accession>
<sequence>MSTFELVLSADAVNDIDQAVDYYNGLSDGLGFEFTDTINRYFAKIQQLPSASAIRYNQVRVKPVDTFPFTIHYTVTEAQIIILRVFNIYQKPVK</sequence>
<organism evidence="1 2">
    <name type="scientific">Flavihumibacter stibioxidans</name>
    <dbReference type="NCBI Taxonomy" id="1834163"/>
    <lineage>
        <taxon>Bacteria</taxon>
        <taxon>Pseudomonadati</taxon>
        <taxon>Bacteroidota</taxon>
        <taxon>Chitinophagia</taxon>
        <taxon>Chitinophagales</taxon>
        <taxon>Chitinophagaceae</taxon>
        <taxon>Flavihumibacter</taxon>
    </lineage>
</organism>
<dbReference type="Proteomes" id="UP000765802">
    <property type="component" value="Unassembled WGS sequence"/>
</dbReference>
<keyword evidence="2" id="KW-1185">Reference proteome</keyword>
<dbReference type="RefSeq" id="WP_187257595.1">
    <property type="nucleotide sequence ID" value="NZ_JBHULF010000006.1"/>
</dbReference>
<evidence type="ECO:0008006" key="3">
    <source>
        <dbReference type="Google" id="ProtNLM"/>
    </source>
</evidence>